<evidence type="ECO:0000259" key="4">
    <source>
        <dbReference type="Pfam" id="PF13649"/>
    </source>
</evidence>
<gene>
    <name evidence="5" type="ORF">A4G23_00188</name>
</gene>
<dbReference type="AlphaFoldDB" id="A0A1D8FW26"/>
<sequence>MTSEHGHAAHHDGPHAHHDGPHAHHDGSHGRHDGPHARHGGSHDDAGQAELLDLDAEVLATHLADITARLPLTAPPRRIVDLGSGTGAGTFALLDRFPDAHVTAVDSSAGHLALLREKARTRGLDGRVHTVQADLDADAWPDLGRPELVWASASMHHLARPGHALRAVRELLPPGGVFALVELAGFPRFLPSHAPADRPGLEERAHAATDRFHAEHVPHRGADWGPMLTAAGFDVEDERTITVTVDGTAGDAVGRYALRSLERIRGAAAPALDAADLAALEALLDESGPHSITRRDDLAVRTERTVWTARRP</sequence>
<dbReference type="GO" id="GO:0032259">
    <property type="term" value="P:methylation"/>
    <property type="evidence" value="ECO:0007669"/>
    <property type="project" value="UniProtKB-KW"/>
</dbReference>
<dbReference type="EMBL" id="CP017316">
    <property type="protein sequence ID" value="AOT57401.1"/>
    <property type="molecule type" value="Genomic_DNA"/>
</dbReference>
<feature type="domain" description="Methyltransferase" evidence="4">
    <location>
        <begin position="79"/>
        <end position="176"/>
    </location>
</feature>
<dbReference type="Pfam" id="PF13649">
    <property type="entry name" value="Methyltransf_25"/>
    <property type="match status" value="1"/>
</dbReference>
<evidence type="ECO:0000256" key="3">
    <source>
        <dbReference type="SAM" id="MobiDB-lite"/>
    </source>
</evidence>
<dbReference type="PATRIC" id="fig|285473.5.peg.208"/>
<protein>
    <submittedName>
        <fullName evidence="5">Trans-aconitate 2-methyltransferase</fullName>
    </submittedName>
</protein>
<dbReference type="GO" id="GO:0008168">
    <property type="term" value="F:methyltransferase activity"/>
    <property type="evidence" value="ECO:0007669"/>
    <property type="project" value="UniProtKB-KW"/>
</dbReference>
<accession>A0A1D8FW26</accession>
<dbReference type="InterPro" id="IPR029063">
    <property type="entry name" value="SAM-dependent_MTases_sf"/>
</dbReference>
<reference evidence="5 6" key="1">
    <citation type="submission" date="2016-09" db="EMBL/GenBank/DDBJ databases">
        <title>Streptomyces rubrolavendulae MJM4426 Genome sequencing and assembly.</title>
        <authorList>
            <person name="Kim J.-G."/>
        </authorList>
    </citation>
    <scope>NUCLEOTIDE SEQUENCE [LARGE SCALE GENOMIC DNA]</scope>
    <source>
        <strain evidence="5 6">MJM4426</strain>
    </source>
</reference>
<dbReference type="RefSeq" id="WP_069975167.1">
    <property type="nucleotide sequence ID" value="NZ_CP017316.1"/>
</dbReference>
<organism evidence="5 6">
    <name type="scientific">Streptomyces rubrolavendulae</name>
    <dbReference type="NCBI Taxonomy" id="285473"/>
    <lineage>
        <taxon>Bacteria</taxon>
        <taxon>Bacillati</taxon>
        <taxon>Actinomycetota</taxon>
        <taxon>Actinomycetes</taxon>
        <taxon>Kitasatosporales</taxon>
        <taxon>Streptomycetaceae</taxon>
        <taxon>Streptomyces</taxon>
    </lineage>
</organism>
<dbReference type="Gene3D" id="3.40.50.150">
    <property type="entry name" value="Vaccinia Virus protein VP39"/>
    <property type="match status" value="1"/>
</dbReference>
<dbReference type="GO" id="GO:0017000">
    <property type="term" value="P:antibiotic biosynthetic process"/>
    <property type="evidence" value="ECO:0007669"/>
    <property type="project" value="UniProtKB-ARBA"/>
</dbReference>
<dbReference type="InterPro" id="IPR041698">
    <property type="entry name" value="Methyltransf_25"/>
</dbReference>
<keyword evidence="1 5" id="KW-0489">Methyltransferase</keyword>
<keyword evidence="2 5" id="KW-0808">Transferase</keyword>
<evidence type="ECO:0000256" key="2">
    <source>
        <dbReference type="ARBA" id="ARBA00022679"/>
    </source>
</evidence>
<dbReference type="CDD" id="cd02440">
    <property type="entry name" value="AdoMet_MTases"/>
    <property type="match status" value="1"/>
</dbReference>
<proteinExistence type="predicted"/>
<dbReference type="SUPFAM" id="SSF53335">
    <property type="entry name" value="S-adenosyl-L-methionine-dependent methyltransferases"/>
    <property type="match status" value="1"/>
</dbReference>
<name>A0A1D8FW26_9ACTN</name>
<evidence type="ECO:0000313" key="6">
    <source>
        <dbReference type="Proteomes" id="UP000095349"/>
    </source>
</evidence>
<dbReference type="Proteomes" id="UP000095349">
    <property type="component" value="Chromosome"/>
</dbReference>
<dbReference type="OrthoDB" id="3382693at2"/>
<keyword evidence="6" id="KW-1185">Reference proteome</keyword>
<evidence type="ECO:0000313" key="5">
    <source>
        <dbReference type="EMBL" id="AOT57401.1"/>
    </source>
</evidence>
<dbReference type="KEGG" id="srn:A4G23_00188"/>
<evidence type="ECO:0000256" key="1">
    <source>
        <dbReference type="ARBA" id="ARBA00022603"/>
    </source>
</evidence>
<feature type="region of interest" description="Disordered" evidence="3">
    <location>
        <begin position="1"/>
        <end position="46"/>
    </location>
</feature>
<dbReference type="STRING" id="285473.A4G23_00188"/>
<dbReference type="PANTHER" id="PTHR43861">
    <property type="entry name" value="TRANS-ACONITATE 2-METHYLTRANSFERASE-RELATED"/>
    <property type="match status" value="1"/>
</dbReference>
<dbReference type="PANTHER" id="PTHR43861:SF1">
    <property type="entry name" value="TRANS-ACONITATE 2-METHYLTRANSFERASE"/>
    <property type="match status" value="1"/>
</dbReference>